<feature type="transmembrane region" description="Helical" evidence="1">
    <location>
        <begin position="18"/>
        <end position="48"/>
    </location>
</feature>
<gene>
    <name evidence="2" type="ORF">WN944_001700</name>
</gene>
<comment type="caution">
    <text evidence="2">The sequence shown here is derived from an EMBL/GenBank/DDBJ whole genome shotgun (WGS) entry which is preliminary data.</text>
</comment>
<evidence type="ECO:0000256" key="1">
    <source>
        <dbReference type="SAM" id="Phobius"/>
    </source>
</evidence>
<keyword evidence="1" id="KW-1133">Transmembrane helix</keyword>
<keyword evidence="1" id="KW-0812">Transmembrane</keyword>
<dbReference type="EMBL" id="JBCGBO010000004">
    <property type="protein sequence ID" value="KAK9209334.1"/>
    <property type="molecule type" value="Genomic_DNA"/>
</dbReference>
<keyword evidence="1" id="KW-0472">Membrane</keyword>
<keyword evidence="3" id="KW-1185">Reference proteome</keyword>
<evidence type="ECO:0000313" key="2">
    <source>
        <dbReference type="EMBL" id="KAK9209334.1"/>
    </source>
</evidence>
<protein>
    <submittedName>
        <fullName evidence="2">Uncharacterized protein</fullName>
    </submittedName>
</protein>
<evidence type="ECO:0000313" key="3">
    <source>
        <dbReference type="Proteomes" id="UP001428341"/>
    </source>
</evidence>
<proteinExistence type="predicted"/>
<sequence>MCCYYLLFSAGIEHDVAWFIRMVLTFFDLSILALCLIVIIIACILKIIEHSEKFICSHTLTAYSFLCSINAVCPRFYLHLIGR</sequence>
<organism evidence="2 3">
    <name type="scientific">Citrus x changshan-huyou</name>
    <dbReference type="NCBI Taxonomy" id="2935761"/>
    <lineage>
        <taxon>Eukaryota</taxon>
        <taxon>Viridiplantae</taxon>
        <taxon>Streptophyta</taxon>
        <taxon>Embryophyta</taxon>
        <taxon>Tracheophyta</taxon>
        <taxon>Spermatophyta</taxon>
        <taxon>Magnoliopsida</taxon>
        <taxon>eudicotyledons</taxon>
        <taxon>Gunneridae</taxon>
        <taxon>Pentapetalae</taxon>
        <taxon>rosids</taxon>
        <taxon>malvids</taxon>
        <taxon>Sapindales</taxon>
        <taxon>Rutaceae</taxon>
        <taxon>Aurantioideae</taxon>
        <taxon>Citrus</taxon>
    </lineage>
</organism>
<dbReference type="AlphaFoldDB" id="A0AAP0QMX3"/>
<accession>A0AAP0QMX3</accession>
<dbReference type="Proteomes" id="UP001428341">
    <property type="component" value="Unassembled WGS sequence"/>
</dbReference>
<reference evidence="2 3" key="1">
    <citation type="submission" date="2024-05" db="EMBL/GenBank/DDBJ databases">
        <title>Haplotype-resolved chromosome-level genome assembly of Huyou (Citrus changshanensis).</title>
        <authorList>
            <person name="Miao C."/>
            <person name="Chen W."/>
            <person name="Wu Y."/>
            <person name="Wang L."/>
            <person name="Zhao S."/>
            <person name="Grierson D."/>
            <person name="Xu C."/>
            <person name="Chen K."/>
        </authorList>
    </citation>
    <scope>NUCLEOTIDE SEQUENCE [LARGE SCALE GENOMIC DNA]</scope>
    <source>
        <strain evidence="2">01-14</strain>
        <tissue evidence="2">Leaf</tissue>
    </source>
</reference>
<name>A0AAP0QMX3_9ROSI</name>